<accession>A0A1I0FM53</accession>
<dbReference type="SUPFAM" id="SSF141488">
    <property type="entry name" value="YdhA-like"/>
    <property type="match status" value="1"/>
</dbReference>
<reference evidence="8" key="1">
    <citation type="submission" date="2016-10" db="EMBL/GenBank/DDBJ databases">
        <authorList>
            <person name="Varghese N."/>
            <person name="Submissions S."/>
        </authorList>
    </citation>
    <scope>NUCLEOTIDE SEQUENCE [LARGE SCALE GENOMIC DNA]</scope>
    <source>
        <strain evidence="8">CGMCC 1.6489</strain>
    </source>
</reference>
<evidence type="ECO:0000259" key="6">
    <source>
        <dbReference type="Pfam" id="PF09864"/>
    </source>
</evidence>
<feature type="domain" description="C-type lysozyme inhibitor" evidence="6">
    <location>
        <begin position="49"/>
        <end position="117"/>
    </location>
</feature>
<proteinExistence type="predicted"/>
<dbReference type="Gene3D" id="2.40.128.200">
    <property type="match status" value="1"/>
</dbReference>
<dbReference type="InterPro" id="IPR036328">
    <property type="entry name" value="MliC_sf"/>
</dbReference>
<keyword evidence="4" id="KW-0449">Lipoprotein</keyword>
<keyword evidence="2" id="KW-0472">Membrane</keyword>
<evidence type="ECO:0000256" key="2">
    <source>
        <dbReference type="ARBA" id="ARBA00023136"/>
    </source>
</evidence>
<protein>
    <submittedName>
        <fullName evidence="7">Membrane-bound inhibitor of C-type lysozyme</fullName>
    </submittedName>
</protein>
<evidence type="ECO:0000256" key="5">
    <source>
        <dbReference type="SAM" id="SignalP"/>
    </source>
</evidence>
<evidence type="ECO:0000313" key="7">
    <source>
        <dbReference type="EMBL" id="SET59135.1"/>
    </source>
</evidence>
<dbReference type="AlphaFoldDB" id="A0A1I0FM53"/>
<organism evidence="7 8">
    <name type="scientific">Marinobacter segnicrescens</name>
    <dbReference type="NCBI Taxonomy" id="430453"/>
    <lineage>
        <taxon>Bacteria</taxon>
        <taxon>Pseudomonadati</taxon>
        <taxon>Pseudomonadota</taxon>
        <taxon>Gammaproteobacteria</taxon>
        <taxon>Pseudomonadales</taxon>
        <taxon>Marinobacteraceae</taxon>
        <taxon>Marinobacter</taxon>
    </lineage>
</organism>
<keyword evidence="1 5" id="KW-0732">Signal</keyword>
<name>A0A1I0FM53_9GAMM</name>
<evidence type="ECO:0000256" key="3">
    <source>
        <dbReference type="ARBA" id="ARBA00023139"/>
    </source>
</evidence>
<keyword evidence="8" id="KW-1185">Reference proteome</keyword>
<dbReference type="Pfam" id="PF09864">
    <property type="entry name" value="MliC"/>
    <property type="match status" value="1"/>
</dbReference>
<feature type="chain" id="PRO_5011611731" evidence="5">
    <location>
        <begin position="32"/>
        <end position="137"/>
    </location>
</feature>
<sequence>MPVRFRHSIFLTSLILAGCASSTAPEPPANAQSTTDSRALPWPMETLRYTCEDGVELQVAYYQPAEGDDLAAMLHDGTLHLLRPWPAASGSRYISFDEQVGLRWHIKGREGILQRLAPDHTAEVETLLDNCIGRPGP</sequence>
<dbReference type="EMBL" id="FOHZ01000013">
    <property type="protein sequence ID" value="SET59135.1"/>
    <property type="molecule type" value="Genomic_DNA"/>
</dbReference>
<dbReference type="Proteomes" id="UP000198762">
    <property type="component" value="Unassembled WGS sequence"/>
</dbReference>
<dbReference type="PROSITE" id="PS51257">
    <property type="entry name" value="PROKAR_LIPOPROTEIN"/>
    <property type="match status" value="1"/>
</dbReference>
<evidence type="ECO:0000313" key="8">
    <source>
        <dbReference type="Proteomes" id="UP000198762"/>
    </source>
</evidence>
<keyword evidence="3" id="KW-0564">Palmitate</keyword>
<dbReference type="InterPro" id="IPR018660">
    <property type="entry name" value="MliC"/>
</dbReference>
<gene>
    <name evidence="7" type="ORF">SAMN04487962_11353</name>
</gene>
<dbReference type="RefSeq" id="WP_091853026.1">
    <property type="nucleotide sequence ID" value="NZ_FOHZ01000013.1"/>
</dbReference>
<evidence type="ECO:0000256" key="1">
    <source>
        <dbReference type="ARBA" id="ARBA00022729"/>
    </source>
</evidence>
<dbReference type="OrthoDB" id="7926518at2"/>
<feature type="signal peptide" evidence="5">
    <location>
        <begin position="1"/>
        <end position="31"/>
    </location>
</feature>
<evidence type="ECO:0000256" key="4">
    <source>
        <dbReference type="ARBA" id="ARBA00023288"/>
    </source>
</evidence>